<dbReference type="InterPro" id="IPR004477">
    <property type="entry name" value="ComEC_N"/>
</dbReference>
<name>A0A316DNE8_9FLAO</name>
<keyword evidence="2" id="KW-1003">Cell membrane</keyword>
<dbReference type="InterPro" id="IPR025405">
    <property type="entry name" value="DUF4131"/>
</dbReference>
<reference evidence="9 10" key="1">
    <citation type="submission" date="2018-05" db="EMBL/GenBank/DDBJ databases">
        <title>Genomic Encyclopedia of Archaeal and Bacterial Type Strains, Phase II (KMG-II): from individual species to whole genera.</title>
        <authorList>
            <person name="Goeker M."/>
        </authorList>
    </citation>
    <scope>NUCLEOTIDE SEQUENCE [LARGE SCALE GENOMIC DNA]</scope>
    <source>
        <strain evidence="9 10">DSM 22637</strain>
    </source>
</reference>
<feature type="domain" description="ComEC/Rec2-related protein" evidence="7">
    <location>
        <begin position="215"/>
        <end position="480"/>
    </location>
</feature>
<evidence type="ECO:0000256" key="3">
    <source>
        <dbReference type="ARBA" id="ARBA00022692"/>
    </source>
</evidence>
<feature type="transmembrane region" description="Helical" evidence="6">
    <location>
        <begin position="6"/>
        <end position="29"/>
    </location>
</feature>
<dbReference type="GO" id="GO:0005886">
    <property type="term" value="C:plasma membrane"/>
    <property type="evidence" value="ECO:0007669"/>
    <property type="project" value="UniProtKB-SubCell"/>
</dbReference>
<feature type="transmembrane region" description="Helical" evidence="6">
    <location>
        <begin position="38"/>
        <end position="58"/>
    </location>
</feature>
<protein>
    <submittedName>
        <fullName evidence="9">Competence protein ComEC</fullName>
    </submittedName>
</protein>
<dbReference type="Pfam" id="PF13567">
    <property type="entry name" value="DUF4131"/>
    <property type="match status" value="1"/>
</dbReference>
<feature type="transmembrane region" description="Helical" evidence="6">
    <location>
        <begin position="236"/>
        <end position="257"/>
    </location>
</feature>
<feature type="transmembrane region" description="Helical" evidence="6">
    <location>
        <begin position="269"/>
        <end position="286"/>
    </location>
</feature>
<evidence type="ECO:0000256" key="4">
    <source>
        <dbReference type="ARBA" id="ARBA00022989"/>
    </source>
</evidence>
<evidence type="ECO:0000256" key="1">
    <source>
        <dbReference type="ARBA" id="ARBA00004651"/>
    </source>
</evidence>
<organism evidence="9 10">
    <name type="scientific">Xanthomarina spongicola</name>
    <dbReference type="NCBI Taxonomy" id="570520"/>
    <lineage>
        <taxon>Bacteria</taxon>
        <taxon>Pseudomonadati</taxon>
        <taxon>Bacteroidota</taxon>
        <taxon>Flavobacteriia</taxon>
        <taxon>Flavobacteriales</taxon>
        <taxon>Flavobacteriaceae</taxon>
        <taxon>Xanthomarina</taxon>
    </lineage>
</organism>
<keyword evidence="4 6" id="KW-1133">Transmembrane helix</keyword>
<evidence type="ECO:0000259" key="7">
    <source>
        <dbReference type="Pfam" id="PF03772"/>
    </source>
</evidence>
<evidence type="ECO:0000259" key="8">
    <source>
        <dbReference type="Pfam" id="PF13567"/>
    </source>
</evidence>
<keyword evidence="3 6" id="KW-0812">Transmembrane</keyword>
<comment type="subcellular location">
    <subcellularLocation>
        <location evidence="1">Cell membrane</location>
        <topology evidence="1">Multi-pass membrane protein</topology>
    </subcellularLocation>
</comment>
<keyword evidence="5 6" id="KW-0472">Membrane</keyword>
<dbReference type="PANTHER" id="PTHR30619">
    <property type="entry name" value="DNA INTERNALIZATION/COMPETENCE PROTEIN COMEC/REC2"/>
    <property type="match status" value="1"/>
</dbReference>
<evidence type="ECO:0000256" key="2">
    <source>
        <dbReference type="ARBA" id="ARBA00022475"/>
    </source>
</evidence>
<evidence type="ECO:0000256" key="5">
    <source>
        <dbReference type="ARBA" id="ARBA00023136"/>
    </source>
</evidence>
<dbReference type="Pfam" id="PF03772">
    <property type="entry name" value="Competence"/>
    <property type="match status" value="1"/>
</dbReference>
<accession>A0A316DNE8</accession>
<feature type="transmembrane region" description="Helical" evidence="6">
    <location>
        <begin position="340"/>
        <end position="358"/>
    </location>
</feature>
<keyword evidence="10" id="KW-1185">Reference proteome</keyword>
<feature type="transmembrane region" description="Helical" evidence="6">
    <location>
        <begin position="456"/>
        <end position="479"/>
    </location>
</feature>
<dbReference type="InterPro" id="IPR052159">
    <property type="entry name" value="Competence_DNA_uptake"/>
</dbReference>
<evidence type="ECO:0000256" key="6">
    <source>
        <dbReference type="SAM" id="Phobius"/>
    </source>
</evidence>
<dbReference type="EMBL" id="QGGP01000003">
    <property type="protein sequence ID" value="PWK19112.1"/>
    <property type="molecule type" value="Genomic_DNA"/>
</dbReference>
<feature type="transmembrane region" description="Helical" evidence="6">
    <location>
        <begin position="431"/>
        <end position="450"/>
    </location>
</feature>
<dbReference type="NCBIfam" id="TIGR00360">
    <property type="entry name" value="ComEC_N-term"/>
    <property type="match status" value="1"/>
</dbReference>
<dbReference type="PANTHER" id="PTHR30619:SF1">
    <property type="entry name" value="RECOMBINATION PROTEIN 2"/>
    <property type="match status" value="1"/>
</dbReference>
<feature type="transmembrane region" description="Helical" evidence="6">
    <location>
        <begin position="491"/>
        <end position="509"/>
    </location>
</feature>
<feature type="transmembrane region" description="Helical" evidence="6">
    <location>
        <begin position="370"/>
        <end position="391"/>
    </location>
</feature>
<dbReference type="AlphaFoldDB" id="A0A316DNE8"/>
<dbReference type="Proteomes" id="UP000245430">
    <property type="component" value="Unassembled WGS sequence"/>
</dbReference>
<gene>
    <name evidence="9" type="ORF">LX78_01591</name>
</gene>
<feature type="transmembrane region" description="Helical" evidence="6">
    <location>
        <begin position="397"/>
        <end position="424"/>
    </location>
</feature>
<evidence type="ECO:0000313" key="9">
    <source>
        <dbReference type="EMBL" id="PWK19112.1"/>
    </source>
</evidence>
<feature type="transmembrane region" description="Helical" evidence="6">
    <location>
        <begin position="315"/>
        <end position="334"/>
    </location>
</feature>
<evidence type="ECO:0000313" key="10">
    <source>
        <dbReference type="Proteomes" id="UP000245430"/>
    </source>
</evidence>
<comment type="caution">
    <text evidence="9">The sequence shown here is derived from an EMBL/GenBank/DDBJ whole genome shotgun (WGS) entry which is preliminary data.</text>
</comment>
<feature type="domain" description="DUF4131" evidence="8">
    <location>
        <begin position="13"/>
        <end position="170"/>
    </location>
</feature>
<proteinExistence type="predicted"/>
<sequence length="659" mass="76044">MSNYFLISLFYSSIITICLFISLTVVYFISKPLHFKNIWFGIIAYITMVSIGILVVNVHNHKNFENHYSNFDSYKRNSSSFLTLKIIDLLKSNGYNDRYVVKILKTDSINTSGLALLNLKLDSLSKPFSVDDVLIIQSKLNPLFEPLNPSQFNYKAFLENKNIYSQIYSDYQSIFIVSQTKHTLFGFADALRSNINEKLKNYQFSANELAIINALLLGQKKEINDEIYEDYKRAGAIHILAVSGLHVGIILLFLNFIFKPIEYFKYGHIYKILLIIICLWSFAIIAGLSASVSRAVTMFSLVAIGMNLKRPNNTINTLACSAFVLLIIKPSFLFDVGFQLSYLAVFSIVILYPIFYNFWKPKYWVADKLWQAFVVSIVAQFGILPISLFYFHQFPGLFIISNVVVVPLLGIILGYGLVVIGLALINLLPDFLALIYGSLINWMNTFFKWIAQQEAFYFNEISFNLLDVFASYIFIIMLYQFYKLRTFKNGVLVLIAIIIFQSVQIYSTFLNQTNNRFIIFHKNRYTLIGAQEGKTLSLYHNLEKFNKSTDYIISNYSIKNNISYIKEDLVQTVYKISDKKILVIDSLSVFRVTSFKPDYLLLRNSPRINLKRVLDSLKPELIIADGSNYKSYLKRWEKTCKEQKIPFHQTSKKGAFIIK</sequence>